<dbReference type="GO" id="GO:0006107">
    <property type="term" value="P:oxaloacetate metabolic process"/>
    <property type="evidence" value="ECO:0007669"/>
    <property type="project" value="UniProtKB-UniRule"/>
</dbReference>
<evidence type="ECO:0000256" key="10">
    <source>
        <dbReference type="HAMAP-Rule" id="MF_00595"/>
    </source>
</evidence>
<organism evidence="13 14">
    <name type="scientific">Rhizorhabdus wittichii (strain DSM 6014 / CCUG 31198 / JCM 15750 / NBRC 105917 / EY 4224 / RW1)</name>
    <name type="common">Sphingomonas wittichii</name>
    <dbReference type="NCBI Taxonomy" id="392499"/>
    <lineage>
        <taxon>Bacteria</taxon>
        <taxon>Pseudomonadati</taxon>
        <taxon>Pseudomonadota</taxon>
        <taxon>Alphaproteobacteria</taxon>
        <taxon>Sphingomonadales</taxon>
        <taxon>Sphingomonadaceae</taxon>
        <taxon>Rhizorhabdus</taxon>
    </lineage>
</organism>
<keyword evidence="14" id="KW-1185">Reference proteome</keyword>
<dbReference type="EC" id="4.1.1.31" evidence="4 10"/>
<dbReference type="InterPro" id="IPR018129">
    <property type="entry name" value="PEP_COase_Lys_AS"/>
</dbReference>
<evidence type="ECO:0000313" key="13">
    <source>
        <dbReference type="EMBL" id="ABQ69483.1"/>
    </source>
</evidence>
<dbReference type="EMBL" id="CP000699">
    <property type="protein sequence ID" value="ABQ69483.1"/>
    <property type="molecule type" value="Genomic_DNA"/>
</dbReference>
<dbReference type="GO" id="GO:0008964">
    <property type="term" value="F:phosphoenolpyruvate carboxylase activity"/>
    <property type="evidence" value="ECO:0007669"/>
    <property type="project" value="UniProtKB-UniRule"/>
</dbReference>
<dbReference type="Pfam" id="PF00311">
    <property type="entry name" value="PEPcase"/>
    <property type="match status" value="1"/>
</dbReference>
<evidence type="ECO:0000256" key="9">
    <source>
        <dbReference type="ARBA" id="ARBA00048995"/>
    </source>
</evidence>
<dbReference type="GO" id="GO:0006099">
    <property type="term" value="P:tricarboxylic acid cycle"/>
    <property type="evidence" value="ECO:0007669"/>
    <property type="project" value="InterPro"/>
</dbReference>
<comment type="similarity">
    <text evidence="3 10">Belongs to the PEPCase type 1 family.</text>
</comment>
<dbReference type="PROSITE" id="PS00781">
    <property type="entry name" value="PEPCASE_1"/>
    <property type="match status" value="1"/>
</dbReference>
<evidence type="ECO:0000256" key="11">
    <source>
        <dbReference type="PROSITE-ProRule" id="PRU10111"/>
    </source>
</evidence>
<comment type="cofactor">
    <cofactor evidence="1 10">
        <name>Mg(2+)</name>
        <dbReference type="ChEBI" id="CHEBI:18420"/>
    </cofactor>
</comment>
<keyword evidence="6 10" id="KW-0460">Magnesium</keyword>
<keyword evidence="8 10" id="KW-0120">Carbon dioxide fixation</keyword>
<dbReference type="Gene3D" id="1.20.1440.90">
    <property type="entry name" value="Phosphoenolpyruvate/pyruvate domain"/>
    <property type="match status" value="1"/>
</dbReference>
<dbReference type="PROSITE" id="PS00393">
    <property type="entry name" value="PEPCASE_2"/>
    <property type="match status" value="1"/>
</dbReference>
<evidence type="ECO:0000256" key="12">
    <source>
        <dbReference type="PROSITE-ProRule" id="PRU10112"/>
    </source>
</evidence>
<evidence type="ECO:0000256" key="3">
    <source>
        <dbReference type="ARBA" id="ARBA00008346"/>
    </source>
</evidence>
<dbReference type="KEGG" id="swi:Swit_3135"/>
<dbReference type="InterPro" id="IPR021135">
    <property type="entry name" value="PEP_COase"/>
</dbReference>
<dbReference type="GO" id="GO:0005829">
    <property type="term" value="C:cytosol"/>
    <property type="evidence" value="ECO:0007669"/>
    <property type="project" value="TreeGrafter"/>
</dbReference>
<comment type="function">
    <text evidence="2 10">Forms oxaloacetate, a four-carbon dicarboxylic acid source for the tricarboxylic acid cycle.</text>
</comment>
<dbReference type="PRINTS" id="PR00150">
    <property type="entry name" value="PEPCARBXLASE"/>
</dbReference>
<sequence length="929" mass="101903">MPAFAGMTVERLSGQTPAAATSFSVDRAFIASQHRAMSSTPPITQNPDIRFLGRLLGDVIRVYGGEALFRRIEYIRSASVDRARGIVGSHEIDSGLGALTLDDTLAFVRGFMLFSMLANLAEDRQGIAAEPGADVAAALDRLEKEGISRAKVVEMLDRALIVPVLTAHPTEVRRKSMIDHRNKIAELMTLKDIGRTETVDGDLIDQAIYRQIALLWQTRPLRRERLYVADEVETALAYLRDIFLPTLPALYSRWQRALGHRPASFLKPGSWIGGDRDGNPFVTADSLRLALSRSAETVIGYYLRELHELGAELSISTELAEVTWEVEKLAEASGDKSSTRSDEPYRRAITGIYSRLSKTYEKLTGRLPARLPATDAEGGAYEDPAALRADLVEIAHALNRTGADSLAGNGALGRLIRAVETFGFHLATLDMRQNADVHERVVADLLRVAGVEADYGALDEPARVALLRSELASKRLLRTPFGAYADETLSELAIVEAAAEAHRRYGPAAITTYLISKAESVSDMLEVNILLKEAGLFVPGDPPTAAIMAVPLFETIGDLDRAPEVMTQWFALPEVAAITAARGHQEVMVGYSDSNKDGGYLTSVWSLHEASSALKPVFAKANSAIQLFHGRGGAVGRGGGSSFAAILAQPHGTVQGRIRITEQGEVIAAKYGTRESAAANLEAMASATLLATLEEDALQPKDAKRFFAAMDEISANAFKAYRGLVYDTEGFRTFFRQMTPIAEIADLKIGSRPASRTKSDRIEDLRAIPWVFSWAQARVMLPGWYGVGHGLKGFKDIGLLREMLEAWPFFQSTLANLEMVLAKSDMDIAERYVALVEDEAMGRDIFGRIRDGWQRTQEALLSVTRQTRLLQKNPSLDQSIRLRLPYIEPLNLLQIELLKRHRAGEDDPRVREGIQLSINAIATALRNSG</sequence>
<keyword evidence="7 10" id="KW-0456">Lyase</keyword>
<dbReference type="InterPro" id="IPR015813">
    <property type="entry name" value="Pyrv/PenolPyrv_kinase-like_dom"/>
</dbReference>
<feature type="active site" evidence="10 12">
    <location>
        <position position="596"/>
    </location>
</feature>
<dbReference type="InterPro" id="IPR022805">
    <property type="entry name" value="PEP_COase_bac/pln-type"/>
</dbReference>
<dbReference type="GO" id="GO:0015977">
    <property type="term" value="P:carbon fixation"/>
    <property type="evidence" value="ECO:0007669"/>
    <property type="project" value="UniProtKB-UniRule"/>
</dbReference>
<comment type="subunit">
    <text evidence="10">Homotetramer.</text>
</comment>
<evidence type="ECO:0000256" key="7">
    <source>
        <dbReference type="ARBA" id="ARBA00023239"/>
    </source>
</evidence>
<evidence type="ECO:0000256" key="5">
    <source>
        <dbReference type="ARBA" id="ARBA00022419"/>
    </source>
</evidence>
<protein>
    <recommendedName>
        <fullName evidence="5 10">Phosphoenolpyruvate carboxylase</fullName>
        <shortName evidence="10">PEPC</shortName>
        <shortName evidence="10">PEPCase</shortName>
        <ecNumber evidence="4 10">4.1.1.31</ecNumber>
    </recommendedName>
</protein>
<feature type="active site" evidence="10 11">
    <location>
        <position position="168"/>
    </location>
</feature>
<proteinExistence type="inferred from homology"/>
<evidence type="ECO:0000256" key="6">
    <source>
        <dbReference type="ARBA" id="ARBA00022842"/>
    </source>
</evidence>
<comment type="catalytic activity">
    <reaction evidence="9 10">
        <text>oxaloacetate + phosphate = phosphoenolpyruvate + hydrogencarbonate</text>
        <dbReference type="Rhea" id="RHEA:28370"/>
        <dbReference type="ChEBI" id="CHEBI:16452"/>
        <dbReference type="ChEBI" id="CHEBI:17544"/>
        <dbReference type="ChEBI" id="CHEBI:43474"/>
        <dbReference type="ChEBI" id="CHEBI:58702"/>
        <dbReference type="EC" id="4.1.1.31"/>
    </reaction>
</comment>
<reference evidence="13 14" key="1">
    <citation type="journal article" date="2010" name="J. Bacteriol.">
        <title>Genome sequence of the dioxin-mineralizing bacterium Sphingomonas wittichii RW1.</title>
        <authorList>
            <person name="Miller T.R."/>
            <person name="Delcher A.L."/>
            <person name="Salzberg S.L."/>
            <person name="Saunders E."/>
            <person name="Detter J.C."/>
            <person name="Halden R.U."/>
        </authorList>
    </citation>
    <scope>NUCLEOTIDE SEQUENCE [LARGE SCALE GENOMIC DNA]</scope>
    <source>
        <strain evidence="14">DSM 6014 / CCUG 31198 / JCM 15750 / NBRC 105917 / EY 4224 / RW1</strain>
    </source>
</reference>
<name>A0A9J9LF45_RHIWR</name>
<dbReference type="SUPFAM" id="SSF51621">
    <property type="entry name" value="Phosphoenolpyruvate/pyruvate domain"/>
    <property type="match status" value="1"/>
</dbReference>
<dbReference type="InterPro" id="IPR033129">
    <property type="entry name" value="PEPCASE_His_AS"/>
</dbReference>
<dbReference type="PANTHER" id="PTHR30523:SF6">
    <property type="entry name" value="PHOSPHOENOLPYRUVATE CARBOXYLASE"/>
    <property type="match status" value="1"/>
</dbReference>
<dbReference type="NCBIfam" id="NF000584">
    <property type="entry name" value="PRK00009.1"/>
    <property type="match status" value="1"/>
</dbReference>
<accession>A0A9J9LF45</accession>
<evidence type="ECO:0000256" key="2">
    <source>
        <dbReference type="ARBA" id="ARBA00003670"/>
    </source>
</evidence>
<evidence type="ECO:0000313" key="14">
    <source>
        <dbReference type="Proteomes" id="UP000001989"/>
    </source>
</evidence>
<dbReference type="HAMAP" id="MF_00595">
    <property type="entry name" value="PEPcase_type1"/>
    <property type="match status" value="1"/>
</dbReference>
<dbReference type="Proteomes" id="UP000001989">
    <property type="component" value="Chromosome"/>
</dbReference>
<gene>
    <name evidence="10" type="primary">ppc</name>
    <name evidence="13" type="ordered locus">Swit_3135</name>
</gene>
<dbReference type="GO" id="GO:0000287">
    <property type="term" value="F:magnesium ion binding"/>
    <property type="evidence" value="ECO:0007669"/>
    <property type="project" value="UniProtKB-UniRule"/>
</dbReference>
<evidence type="ECO:0000256" key="8">
    <source>
        <dbReference type="ARBA" id="ARBA00023300"/>
    </source>
</evidence>
<dbReference type="AlphaFoldDB" id="A0A9J9LF45"/>
<evidence type="ECO:0000256" key="1">
    <source>
        <dbReference type="ARBA" id="ARBA00001946"/>
    </source>
</evidence>
<evidence type="ECO:0000256" key="4">
    <source>
        <dbReference type="ARBA" id="ARBA00012305"/>
    </source>
</evidence>
<dbReference type="PANTHER" id="PTHR30523">
    <property type="entry name" value="PHOSPHOENOLPYRUVATE CARBOXYLASE"/>
    <property type="match status" value="1"/>
</dbReference>